<evidence type="ECO:0000256" key="2">
    <source>
        <dbReference type="SAM" id="Phobius"/>
    </source>
</evidence>
<keyword evidence="4" id="KW-1185">Reference proteome</keyword>
<organism evidence="3 4">
    <name type="scientific">Kingdonia uniflora</name>
    <dbReference type="NCBI Taxonomy" id="39325"/>
    <lineage>
        <taxon>Eukaryota</taxon>
        <taxon>Viridiplantae</taxon>
        <taxon>Streptophyta</taxon>
        <taxon>Embryophyta</taxon>
        <taxon>Tracheophyta</taxon>
        <taxon>Spermatophyta</taxon>
        <taxon>Magnoliopsida</taxon>
        <taxon>Ranunculales</taxon>
        <taxon>Circaeasteraceae</taxon>
        <taxon>Kingdonia</taxon>
    </lineage>
</organism>
<accession>A0A7J7N8Z9</accession>
<keyword evidence="2" id="KW-0472">Membrane</keyword>
<evidence type="ECO:0000313" key="3">
    <source>
        <dbReference type="EMBL" id="KAF6163573.1"/>
    </source>
</evidence>
<name>A0A7J7N8Z9_9MAGN</name>
<keyword evidence="2" id="KW-1133">Transmembrane helix</keyword>
<dbReference type="EMBL" id="JACGCM010000972">
    <property type="protein sequence ID" value="KAF6163573.1"/>
    <property type="molecule type" value="Genomic_DNA"/>
</dbReference>
<evidence type="ECO:0000256" key="1">
    <source>
        <dbReference type="SAM" id="MobiDB-lite"/>
    </source>
</evidence>
<feature type="region of interest" description="Disordered" evidence="1">
    <location>
        <begin position="126"/>
        <end position="151"/>
    </location>
</feature>
<feature type="transmembrane region" description="Helical" evidence="2">
    <location>
        <begin position="12"/>
        <end position="38"/>
    </location>
</feature>
<comment type="caution">
    <text evidence="3">The sequence shown here is derived from an EMBL/GenBank/DDBJ whole genome shotgun (WGS) entry which is preliminary data.</text>
</comment>
<sequence length="194" mass="21706">MFAALPEDEKGALCTTCFVLLLLIDLITTISTLVMKIFDCHLDDVLRLNLLKIILSFLIRNKGRNVWVKYVNLRNHIEAPTIGTVPAIEPPVVGVPAIVGDSTRPLGDTPLLGQYQFSTPGKIAKRKREGGKGEWQKKLNANKKNKKAALEENVEGTKKEAFTDEQFDHVPLIQLKTKIPKKGMANRVPRKRRA</sequence>
<dbReference type="AlphaFoldDB" id="A0A7J7N8Z9"/>
<keyword evidence="2" id="KW-0812">Transmembrane</keyword>
<dbReference type="Proteomes" id="UP000541444">
    <property type="component" value="Unassembled WGS sequence"/>
</dbReference>
<proteinExistence type="predicted"/>
<evidence type="ECO:0000313" key="4">
    <source>
        <dbReference type="Proteomes" id="UP000541444"/>
    </source>
</evidence>
<gene>
    <name evidence="3" type="ORF">GIB67_022138</name>
</gene>
<protein>
    <submittedName>
        <fullName evidence="3">Uncharacterized protein</fullName>
    </submittedName>
</protein>
<reference evidence="3 4" key="1">
    <citation type="journal article" date="2020" name="IScience">
        <title>Genome Sequencing of the Endangered Kingdonia uniflora (Circaeasteraceae, Ranunculales) Reveals Potential Mechanisms of Evolutionary Specialization.</title>
        <authorList>
            <person name="Sun Y."/>
            <person name="Deng T."/>
            <person name="Zhang A."/>
            <person name="Moore M.J."/>
            <person name="Landis J.B."/>
            <person name="Lin N."/>
            <person name="Zhang H."/>
            <person name="Zhang X."/>
            <person name="Huang J."/>
            <person name="Zhang X."/>
            <person name="Sun H."/>
            <person name="Wang H."/>
        </authorList>
    </citation>
    <scope>NUCLEOTIDE SEQUENCE [LARGE SCALE GENOMIC DNA]</scope>
    <source>
        <strain evidence="3">TB1705</strain>
        <tissue evidence="3">Leaf</tissue>
    </source>
</reference>